<feature type="transmembrane region" description="Helical" evidence="1">
    <location>
        <begin position="31"/>
        <end position="50"/>
    </location>
</feature>
<evidence type="ECO:0000256" key="1">
    <source>
        <dbReference type="SAM" id="Phobius"/>
    </source>
</evidence>
<evidence type="ECO:0000313" key="2">
    <source>
        <dbReference type="EMBL" id="SVP88675.1"/>
    </source>
</evidence>
<reference evidence="2" key="1">
    <citation type="submission" date="2018-07" db="EMBL/GenBank/DDBJ databases">
        <authorList>
            <person name="Quirk P.G."/>
            <person name="Krulwich T.A."/>
        </authorList>
    </citation>
    <scope>NUCLEOTIDE SEQUENCE</scope>
    <source>
        <strain evidence="2">Anand</strain>
    </source>
</reference>
<accession>A0A3B0MG47</accession>
<proteinExistence type="predicted"/>
<organism evidence="2">
    <name type="scientific">Theileria annulata</name>
    <dbReference type="NCBI Taxonomy" id="5874"/>
    <lineage>
        <taxon>Eukaryota</taxon>
        <taxon>Sar</taxon>
        <taxon>Alveolata</taxon>
        <taxon>Apicomplexa</taxon>
        <taxon>Aconoidasida</taxon>
        <taxon>Piroplasmida</taxon>
        <taxon>Theileriidae</taxon>
        <taxon>Theileria</taxon>
    </lineage>
</organism>
<dbReference type="EMBL" id="UIVT01000001">
    <property type="protein sequence ID" value="SVP88675.1"/>
    <property type="molecule type" value="Genomic_DNA"/>
</dbReference>
<dbReference type="EMBL" id="UIVS01000001">
    <property type="protein sequence ID" value="SVP89828.1"/>
    <property type="molecule type" value="Genomic_DNA"/>
</dbReference>
<dbReference type="AlphaFoldDB" id="A0A3B0MG47"/>
<sequence>MTEVRDVAKSYERARSTFTLLFTRIYFNNKYATVMAAGYLLFSAAVWAFFTSPRKHEWVDVLLDYANHRRSQYSGLWSHINKIPNYFQNYTKLTLYFGDWRRIESDCLYLRDKRDLDNLTVLSKICNRNTVDSDLKLDNEGLVECAGIIENCKFVYFPSQNNSEEHENLSLLVPLDLFYSEMYNSTGVNYVKDGKGFVAHLNSLGFNKILLCSGNNNVYNFYHNLLKY</sequence>
<keyword evidence="1" id="KW-0812">Transmembrane</keyword>
<keyword evidence="1" id="KW-1133">Transmembrane helix</keyword>
<gene>
    <name evidence="2" type="ORF">TAT_000053200</name>
    <name evidence="3" type="ORF">TAV_000052900</name>
</gene>
<protein>
    <submittedName>
        <fullName evidence="2">Uncharacterized protein</fullName>
    </submittedName>
</protein>
<keyword evidence="1" id="KW-0472">Membrane</keyword>
<evidence type="ECO:0000313" key="3">
    <source>
        <dbReference type="EMBL" id="SVP89828.1"/>
    </source>
</evidence>
<dbReference type="VEuPathDB" id="PiroplasmaDB:TA20430"/>
<name>A0A3B0MG47_THEAN</name>